<evidence type="ECO:0000256" key="3">
    <source>
        <dbReference type="ARBA" id="ARBA00022729"/>
    </source>
</evidence>
<evidence type="ECO:0000256" key="2">
    <source>
        <dbReference type="ARBA" id="ARBA00022692"/>
    </source>
</evidence>
<comment type="subcellular location">
    <subcellularLocation>
        <location evidence="1">Membrane</location>
        <topology evidence="1">Single-pass membrane protein</topology>
    </subcellularLocation>
</comment>
<feature type="chain" id="PRO_5040381984" description="WSC domain-containing protein" evidence="8">
    <location>
        <begin position="20"/>
        <end position="377"/>
    </location>
</feature>
<gene>
    <name evidence="10" type="ORF">DXG03_007933</name>
</gene>
<sequence length="377" mass="39249">MQIAWKAVILSALLTGVVAIDIQYCSSAESVCKDITFQSTDAICYGLDPSIGAIDTVIGLTAGVAYTVFTGAACTGDASEVFGAGVTTLADPFLGNVLSVSVGVSTAPEVPEVPATEGPEPEQPVPEVLEPGPEEPQPQEPEPSKWTALGCFTDFAGARTLPAGSHYSPTLTIEQCQNFCDASDFGFAGVEFGSECWCDHSIKFPSVQANSTSDCGVPCGGNTNQTCGGTSFINIFSSGKPLPTTPDVVVDPKSKTEWKYSGCFTDNSLGVRTLPLRLQPITGGVTPQACAETCAAIDQTIAGVEFGEECWCGTEIYASAAHVDDVQCATACKSNPAFFCGNNNRLNIYEVVIKVGPVPEPEGPAPEEPGVPNESGF</sequence>
<evidence type="ECO:0000256" key="4">
    <source>
        <dbReference type="ARBA" id="ARBA00022989"/>
    </source>
</evidence>
<dbReference type="EMBL" id="JABCKV010000061">
    <property type="protein sequence ID" value="KAG5644710.1"/>
    <property type="molecule type" value="Genomic_DNA"/>
</dbReference>
<organism evidence="10 11">
    <name type="scientific">Asterophora parasitica</name>
    <dbReference type="NCBI Taxonomy" id="117018"/>
    <lineage>
        <taxon>Eukaryota</taxon>
        <taxon>Fungi</taxon>
        <taxon>Dikarya</taxon>
        <taxon>Basidiomycota</taxon>
        <taxon>Agaricomycotina</taxon>
        <taxon>Agaricomycetes</taxon>
        <taxon>Agaricomycetidae</taxon>
        <taxon>Agaricales</taxon>
        <taxon>Tricholomatineae</taxon>
        <taxon>Lyophyllaceae</taxon>
        <taxon>Asterophora</taxon>
    </lineage>
</organism>
<keyword evidence="2" id="KW-0812">Transmembrane</keyword>
<feature type="domain" description="WSC" evidence="9">
    <location>
        <begin position="257"/>
        <end position="352"/>
    </location>
</feature>
<evidence type="ECO:0000256" key="5">
    <source>
        <dbReference type="ARBA" id="ARBA00023136"/>
    </source>
</evidence>
<dbReference type="GO" id="GO:0005886">
    <property type="term" value="C:plasma membrane"/>
    <property type="evidence" value="ECO:0007669"/>
    <property type="project" value="TreeGrafter"/>
</dbReference>
<keyword evidence="5" id="KW-0472">Membrane</keyword>
<keyword evidence="4" id="KW-1133">Transmembrane helix</keyword>
<dbReference type="InterPro" id="IPR051836">
    <property type="entry name" value="Kremen_rcpt"/>
</dbReference>
<dbReference type="PANTHER" id="PTHR24269:SF16">
    <property type="entry name" value="PROTEIN SLG1"/>
    <property type="match status" value="1"/>
</dbReference>
<evidence type="ECO:0000313" key="10">
    <source>
        <dbReference type="EMBL" id="KAG5644710.1"/>
    </source>
</evidence>
<evidence type="ECO:0000313" key="11">
    <source>
        <dbReference type="Proteomes" id="UP000775547"/>
    </source>
</evidence>
<reference evidence="10" key="1">
    <citation type="submission" date="2020-07" db="EMBL/GenBank/DDBJ databases">
        <authorList>
            <person name="Nieuwenhuis M."/>
            <person name="Van De Peppel L.J.J."/>
        </authorList>
    </citation>
    <scope>NUCLEOTIDE SEQUENCE</scope>
    <source>
        <strain evidence="10">AP01</strain>
        <tissue evidence="10">Mycelium</tissue>
    </source>
</reference>
<evidence type="ECO:0000256" key="7">
    <source>
        <dbReference type="SAM" id="MobiDB-lite"/>
    </source>
</evidence>
<feature type="domain" description="WSC" evidence="9">
    <location>
        <begin position="145"/>
        <end position="239"/>
    </location>
</feature>
<dbReference type="Proteomes" id="UP000775547">
    <property type="component" value="Unassembled WGS sequence"/>
</dbReference>
<dbReference type="Pfam" id="PF01822">
    <property type="entry name" value="WSC"/>
    <property type="match status" value="2"/>
</dbReference>
<feature type="region of interest" description="Disordered" evidence="7">
    <location>
        <begin position="109"/>
        <end position="145"/>
    </location>
</feature>
<comment type="caution">
    <text evidence="10">The sequence shown here is derived from an EMBL/GenBank/DDBJ whole genome shotgun (WGS) entry which is preliminary data.</text>
</comment>
<proteinExistence type="predicted"/>
<dbReference type="SMART" id="SM00321">
    <property type="entry name" value="WSC"/>
    <property type="match status" value="2"/>
</dbReference>
<dbReference type="OrthoDB" id="5985073at2759"/>
<evidence type="ECO:0000256" key="1">
    <source>
        <dbReference type="ARBA" id="ARBA00004167"/>
    </source>
</evidence>
<accession>A0A9P7GCD7</accession>
<evidence type="ECO:0000259" key="9">
    <source>
        <dbReference type="PROSITE" id="PS51212"/>
    </source>
</evidence>
<protein>
    <recommendedName>
        <fullName evidence="9">WSC domain-containing protein</fullName>
    </recommendedName>
</protein>
<name>A0A9P7GCD7_9AGAR</name>
<dbReference type="PROSITE" id="PS51212">
    <property type="entry name" value="WSC"/>
    <property type="match status" value="2"/>
</dbReference>
<evidence type="ECO:0000256" key="8">
    <source>
        <dbReference type="SAM" id="SignalP"/>
    </source>
</evidence>
<reference evidence="10" key="2">
    <citation type="submission" date="2021-10" db="EMBL/GenBank/DDBJ databases">
        <title>Phylogenomics reveals ancestral predisposition of the termite-cultivated fungus Termitomyces towards a domesticated lifestyle.</title>
        <authorList>
            <person name="Auxier B."/>
            <person name="Grum-Grzhimaylo A."/>
            <person name="Cardenas M.E."/>
            <person name="Lodge J.D."/>
            <person name="Laessoe T."/>
            <person name="Pedersen O."/>
            <person name="Smith M.E."/>
            <person name="Kuyper T.W."/>
            <person name="Franco-Molano E.A."/>
            <person name="Baroni T.J."/>
            <person name="Aanen D.K."/>
        </authorList>
    </citation>
    <scope>NUCLEOTIDE SEQUENCE</scope>
    <source>
        <strain evidence="10">AP01</strain>
        <tissue evidence="10">Mycelium</tissue>
    </source>
</reference>
<keyword evidence="6" id="KW-0325">Glycoprotein</keyword>
<keyword evidence="3 8" id="KW-0732">Signal</keyword>
<dbReference type="AlphaFoldDB" id="A0A9P7GCD7"/>
<feature type="signal peptide" evidence="8">
    <location>
        <begin position="1"/>
        <end position="19"/>
    </location>
</feature>
<dbReference type="PANTHER" id="PTHR24269">
    <property type="entry name" value="KREMEN PROTEIN"/>
    <property type="match status" value="1"/>
</dbReference>
<dbReference type="InterPro" id="IPR002889">
    <property type="entry name" value="WSC_carb-bd"/>
</dbReference>
<evidence type="ECO:0000256" key="6">
    <source>
        <dbReference type="ARBA" id="ARBA00023180"/>
    </source>
</evidence>
<keyword evidence="11" id="KW-1185">Reference proteome</keyword>